<proteinExistence type="predicted"/>
<dbReference type="EMBL" id="CP045809">
    <property type="protein sequence ID" value="QHN36890.1"/>
    <property type="molecule type" value="Genomic_DNA"/>
</dbReference>
<name>A0ABX6INM3_9ACTN</name>
<protein>
    <recommendedName>
        <fullName evidence="4">Secreted protein</fullName>
    </recommendedName>
</protein>
<keyword evidence="3" id="KW-1185">Reference proteome</keyword>
<evidence type="ECO:0000313" key="2">
    <source>
        <dbReference type="EMBL" id="QHN36890.1"/>
    </source>
</evidence>
<dbReference type="Proteomes" id="UP001059836">
    <property type="component" value="Chromosome"/>
</dbReference>
<evidence type="ECO:0000256" key="1">
    <source>
        <dbReference type="SAM" id="MobiDB-lite"/>
    </source>
</evidence>
<accession>A0ABX6INM3</accession>
<sequence length="92" mass="9846">MQGLAALLVPAVLMLFAVAMDRVQCRIDRLSVSPAHVDEFLADADDEAVNNLAKTGLPAALDELRDRRAGRDDILTGSGETDLHATPSFRAS</sequence>
<organism evidence="2 3">
    <name type="scientific">Gordonia pseudamarae</name>
    <dbReference type="NCBI Taxonomy" id="2831662"/>
    <lineage>
        <taxon>Bacteria</taxon>
        <taxon>Bacillati</taxon>
        <taxon>Actinomycetota</taxon>
        <taxon>Actinomycetes</taxon>
        <taxon>Mycobacteriales</taxon>
        <taxon>Gordoniaceae</taxon>
        <taxon>Gordonia</taxon>
    </lineage>
</organism>
<evidence type="ECO:0000313" key="3">
    <source>
        <dbReference type="Proteomes" id="UP001059836"/>
    </source>
</evidence>
<reference evidence="2" key="1">
    <citation type="journal article" date="2021" name="Nat. Microbiol.">
        <title>Cocultivation of an ultrasmall environmental parasitic bacterium with lytic ability against bacteria associated with wastewater foams.</title>
        <authorList>
            <person name="Batinovic S."/>
            <person name="Rose J.J.A."/>
            <person name="Ratcliffe J."/>
            <person name="Seviour R.J."/>
            <person name="Petrovski S."/>
        </authorList>
    </citation>
    <scope>NUCLEOTIDE SEQUENCE</scope>
    <source>
        <strain evidence="2">CON9</strain>
    </source>
</reference>
<dbReference type="RefSeq" id="WP_213245142.1">
    <property type="nucleotide sequence ID" value="NZ_CP045806.1"/>
</dbReference>
<gene>
    <name evidence="2" type="ORF">GII31_20310</name>
</gene>
<feature type="region of interest" description="Disordered" evidence="1">
    <location>
        <begin position="72"/>
        <end position="92"/>
    </location>
</feature>
<evidence type="ECO:0008006" key="4">
    <source>
        <dbReference type="Google" id="ProtNLM"/>
    </source>
</evidence>